<organism evidence="1 2">
    <name type="scientific">Neophaeococcomyces mojaviensis</name>
    <dbReference type="NCBI Taxonomy" id="3383035"/>
    <lineage>
        <taxon>Eukaryota</taxon>
        <taxon>Fungi</taxon>
        <taxon>Dikarya</taxon>
        <taxon>Ascomycota</taxon>
        <taxon>Pezizomycotina</taxon>
        <taxon>Eurotiomycetes</taxon>
        <taxon>Chaetothyriomycetidae</taxon>
        <taxon>Chaetothyriales</taxon>
        <taxon>Chaetothyriales incertae sedis</taxon>
        <taxon>Neophaeococcomyces</taxon>
    </lineage>
</organism>
<dbReference type="Proteomes" id="UP001172386">
    <property type="component" value="Unassembled WGS sequence"/>
</dbReference>
<sequence length="162" mass="18585">MVYSGDAPKSYRGLHDRYGKIVRVGPNHVPISDPSVIPTIYGLGTNYLKTPFYSTLAPFYKGQVMDSMFTTRDPSSHKALKTPVAQLFSMTNMRNYEIYVDKYSEIFIKSMKDLQEQPVDLAIWLQWYAFDVISSLTFQRRFGFMENRKDVDNMIAGLDAGL</sequence>
<evidence type="ECO:0000313" key="2">
    <source>
        <dbReference type="Proteomes" id="UP001172386"/>
    </source>
</evidence>
<name>A0ACC3A2V6_9EURO</name>
<dbReference type="EMBL" id="JAPDRQ010000123">
    <property type="protein sequence ID" value="KAJ9654367.1"/>
    <property type="molecule type" value="Genomic_DNA"/>
</dbReference>
<keyword evidence="2" id="KW-1185">Reference proteome</keyword>
<comment type="caution">
    <text evidence="1">The sequence shown here is derived from an EMBL/GenBank/DDBJ whole genome shotgun (WGS) entry which is preliminary data.</text>
</comment>
<reference evidence="1" key="1">
    <citation type="submission" date="2022-10" db="EMBL/GenBank/DDBJ databases">
        <title>Culturing micro-colonial fungi from biological soil crusts in the Mojave desert and describing Neophaeococcomyces mojavensis, and introducing the new genera and species Taxawa tesnikishii.</title>
        <authorList>
            <person name="Kurbessoian T."/>
            <person name="Stajich J.E."/>
        </authorList>
    </citation>
    <scope>NUCLEOTIDE SEQUENCE</scope>
    <source>
        <strain evidence="1">JES_112</strain>
    </source>
</reference>
<evidence type="ECO:0000313" key="1">
    <source>
        <dbReference type="EMBL" id="KAJ9654367.1"/>
    </source>
</evidence>
<gene>
    <name evidence="1" type="ORF">H2198_006599</name>
</gene>
<proteinExistence type="predicted"/>
<protein>
    <submittedName>
        <fullName evidence="1">Uncharacterized protein</fullName>
    </submittedName>
</protein>
<accession>A0ACC3A2V6</accession>